<evidence type="ECO:0000256" key="1">
    <source>
        <dbReference type="ARBA" id="ARBA00004613"/>
    </source>
</evidence>
<dbReference type="AlphaFoldDB" id="R4MAE8"/>
<keyword evidence="4" id="KW-0449">Lipoprotein</keyword>
<dbReference type="GO" id="GO:0050839">
    <property type="term" value="F:cell adhesion molecule binding"/>
    <property type="evidence" value="ECO:0007669"/>
    <property type="project" value="TreeGrafter"/>
</dbReference>
<dbReference type="GO" id="GO:0007155">
    <property type="term" value="P:cell adhesion"/>
    <property type="evidence" value="ECO:0007669"/>
    <property type="project" value="TreeGrafter"/>
</dbReference>
<accession>R4MAE8</accession>
<keyword evidence="2" id="KW-0732">Signal</keyword>
<dbReference type="Pfam" id="PF02469">
    <property type="entry name" value="Fasciclin"/>
    <property type="match status" value="1"/>
</dbReference>
<dbReference type="BioCyc" id="MTUB1304279:G13AB-2717-MONOMER"/>
<evidence type="ECO:0000313" key="4">
    <source>
        <dbReference type="EMBL" id="AGL24452.1"/>
    </source>
</evidence>
<dbReference type="GO" id="GO:0005615">
    <property type="term" value="C:extracellular space"/>
    <property type="evidence" value="ECO:0007669"/>
    <property type="project" value="TreeGrafter"/>
</dbReference>
<dbReference type="Proteomes" id="UP000013563">
    <property type="component" value="Chromosome"/>
</dbReference>
<dbReference type="PANTHER" id="PTHR10900">
    <property type="entry name" value="PERIOSTIN-RELATED"/>
    <property type="match status" value="1"/>
</dbReference>
<dbReference type="PANTHER" id="PTHR10900:SF77">
    <property type="entry name" value="FI19380P1"/>
    <property type="match status" value="1"/>
</dbReference>
<reference evidence="4 5" key="1">
    <citation type="journal article" date="2013" name="Genome Announc.">
        <title>Whole-Genome Sequences of Four Clinical Isolates of Mycobacterium tuberculosis from Tamil Nadu, South India.</title>
        <authorList>
            <person name="Narayanan S."/>
            <person name="Deshpande U."/>
        </authorList>
    </citation>
    <scope>NUCLEOTIDE SEQUENCE [LARGE SCALE GENOMIC DNA]</scope>
    <source>
        <strain evidence="4 5">Haarlem/NITR202</strain>
    </source>
</reference>
<dbReference type="PROSITE" id="PS50213">
    <property type="entry name" value="FAS1"/>
    <property type="match status" value="1"/>
</dbReference>
<dbReference type="InterPro" id="IPR036378">
    <property type="entry name" value="FAS1_dom_sf"/>
</dbReference>
<dbReference type="PATRIC" id="fig|1304279.3.peg.3385"/>
<protein>
    <submittedName>
        <fullName evidence="4">Cell surface lipoprotein MPT83</fullName>
    </submittedName>
</protein>
<evidence type="ECO:0000256" key="2">
    <source>
        <dbReference type="ARBA" id="ARBA00022729"/>
    </source>
</evidence>
<dbReference type="Gene3D" id="2.30.180.10">
    <property type="entry name" value="FAS1 domain"/>
    <property type="match status" value="1"/>
</dbReference>
<sequence>MADPAADLIGRGCAQYAAQNPTGPGSVAGMAQDPVATAASNNPMLSTLTSALSGKLNPDVNLVDTLNGGEYTVFAPTNAAFDKLPAATIDQLKTDAKLLSSILTYHVIAGQASPSRIDGTHQTLQGADLTVIGARDDLMVNNAGLVCGGVHTANATVYMIDTVLMPPAQ</sequence>
<gene>
    <name evidence="4" type="ORF">I917_20065</name>
</gene>
<dbReference type="InterPro" id="IPR050904">
    <property type="entry name" value="Adhesion/Biosynth-related"/>
</dbReference>
<dbReference type="GO" id="GO:0031012">
    <property type="term" value="C:extracellular matrix"/>
    <property type="evidence" value="ECO:0007669"/>
    <property type="project" value="TreeGrafter"/>
</dbReference>
<proteinExistence type="predicted"/>
<name>R4MAE8_MYCTX</name>
<feature type="domain" description="FAS1" evidence="3">
    <location>
        <begin position="32"/>
        <end position="164"/>
    </location>
</feature>
<dbReference type="FunFam" id="2.30.180.10:FF:000019">
    <property type="entry name" value="Cell surface lipoprotein"/>
    <property type="match status" value="1"/>
</dbReference>
<dbReference type="EMBL" id="CP004886">
    <property type="protein sequence ID" value="AGL24452.1"/>
    <property type="molecule type" value="Genomic_DNA"/>
</dbReference>
<dbReference type="KEGG" id="mtuh:I917_20065"/>
<dbReference type="SMART" id="SM00554">
    <property type="entry name" value="FAS1"/>
    <property type="match status" value="1"/>
</dbReference>
<dbReference type="GO" id="GO:0030198">
    <property type="term" value="P:extracellular matrix organization"/>
    <property type="evidence" value="ECO:0007669"/>
    <property type="project" value="TreeGrafter"/>
</dbReference>
<dbReference type="InterPro" id="IPR000782">
    <property type="entry name" value="FAS1_domain"/>
</dbReference>
<comment type="subcellular location">
    <subcellularLocation>
        <location evidence="1">Secreted</location>
    </subcellularLocation>
</comment>
<dbReference type="HOGENOM" id="CLU_031281_3_0_11"/>
<organism evidence="4 5">
    <name type="scientific">Mycobacterium tuberculosis str. Haarlem/NITR202</name>
    <dbReference type="NCBI Taxonomy" id="1304279"/>
    <lineage>
        <taxon>Bacteria</taxon>
        <taxon>Bacillati</taxon>
        <taxon>Actinomycetota</taxon>
        <taxon>Actinomycetes</taxon>
        <taxon>Mycobacteriales</taxon>
        <taxon>Mycobacteriaceae</taxon>
        <taxon>Mycobacterium</taxon>
        <taxon>Mycobacterium tuberculosis complex</taxon>
    </lineage>
</organism>
<evidence type="ECO:0000313" key="5">
    <source>
        <dbReference type="Proteomes" id="UP000013563"/>
    </source>
</evidence>
<dbReference type="SUPFAM" id="SSF82153">
    <property type="entry name" value="FAS1 domain"/>
    <property type="match status" value="1"/>
</dbReference>
<evidence type="ECO:0000259" key="3">
    <source>
        <dbReference type="PROSITE" id="PS50213"/>
    </source>
</evidence>